<evidence type="ECO:0000313" key="2">
    <source>
        <dbReference type="Proteomes" id="UP000263012"/>
    </source>
</evidence>
<name>A0A343TII9_9EURY</name>
<accession>A0A343TII9</accession>
<dbReference type="RefSeq" id="WP_119816629.1">
    <property type="nucleotide sequence ID" value="NZ_CP025066.1"/>
</dbReference>
<organism evidence="1 2">
    <name type="scientific">Halalkaliarchaeum desulfuricum</name>
    <dbReference type="NCBI Taxonomy" id="2055893"/>
    <lineage>
        <taxon>Archaea</taxon>
        <taxon>Methanobacteriati</taxon>
        <taxon>Methanobacteriota</taxon>
        <taxon>Stenosarchaea group</taxon>
        <taxon>Halobacteria</taxon>
        <taxon>Halobacteriales</taxon>
        <taxon>Haloferacaceae</taxon>
        <taxon>Halalkaliarchaeum</taxon>
    </lineage>
</organism>
<proteinExistence type="predicted"/>
<evidence type="ECO:0000313" key="1">
    <source>
        <dbReference type="EMBL" id="AUX08911.1"/>
    </source>
</evidence>
<keyword evidence="2" id="KW-1185">Reference proteome</keyword>
<gene>
    <name evidence="1" type="ORF">AArcSl_1280</name>
</gene>
<reference evidence="2" key="1">
    <citation type="submission" date="2017-11" db="EMBL/GenBank/DDBJ databases">
        <title>Phenotypic and genomic properties of facultatively anaerobic sulfur-reducing natronoarchaea from hypersaline soda lakes.</title>
        <authorList>
            <person name="Sorokin D.Y."/>
            <person name="Kublanov I.V."/>
            <person name="Roman P."/>
            <person name="Sinninghe Damste J.S."/>
            <person name="Golyshin P.N."/>
            <person name="Rojo D."/>
            <person name="Ciordia S."/>
            <person name="Mena M.D.C."/>
            <person name="Ferrer M."/>
            <person name="Messina E."/>
            <person name="Smedile F."/>
            <person name="La Spada G."/>
            <person name="La Cono V."/>
            <person name="Yakimov M.M."/>
        </authorList>
    </citation>
    <scope>NUCLEOTIDE SEQUENCE [LARGE SCALE GENOMIC DNA]</scope>
    <source>
        <strain evidence="2">AArc-Sl</strain>
    </source>
</reference>
<dbReference type="GeneID" id="37877627"/>
<dbReference type="OrthoDB" id="346068at2157"/>
<dbReference type="EMBL" id="CP025066">
    <property type="protein sequence ID" value="AUX08911.1"/>
    <property type="molecule type" value="Genomic_DNA"/>
</dbReference>
<dbReference type="KEGG" id="hdf:AArcSl_1280"/>
<dbReference type="AlphaFoldDB" id="A0A343TII9"/>
<sequence length="149" mass="16827">MSTQDDSLSIAEPEDFFVQRDGDDELQPITQPLPGVDQQIRVIPMSMGDLNQYGSAEGRLNPGDLSDEEIAEILSNHWYDVRERDDYEVTAEMVAEDMIGFGRDALLTAILRASGYDMQNALNLENLEMLEQVPEGKLETMMELAEQKR</sequence>
<dbReference type="Proteomes" id="UP000263012">
    <property type="component" value="Chromosome"/>
</dbReference>
<protein>
    <submittedName>
        <fullName evidence="1">Uncharacterized protein</fullName>
    </submittedName>
</protein>